<accession>A0AAF0JAH6</accession>
<dbReference type="GO" id="GO:0046872">
    <property type="term" value="F:metal ion binding"/>
    <property type="evidence" value="ECO:0007669"/>
    <property type="project" value="UniProtKB-UniRule"/>
</dbReference>
<dbReference type="GO" id="GO:0006508">
    <property type="term" value="P:proteolysis"/>
    <property type="evidence" value="ECO:0007669"/>
    <property type="project" value="UniProtKB-KW"/>
</dbReference>
<feature type="binding site" evidence="15">
    <location>
        <position position="492"/>
    </location>
    <ligand>
        <name>Ca(2+)</name>
        <dbReference type="ChEBI" id="CHEBI:29108"/>
    </ligand>
</feature>
<name>A0AAF0JAH6_9BASI</name>
<dbReference type="RefSeq" id="XP_060122719.1">
    <property type="nucleotide sequence ID" value="XM_060266736.1"/>
</dbReference>
<evidence type="ECO:0000256" key="14">
    <source>
        <dbReference type="ARBA" id="ARBA00023180"/>
    </source>
</evidence>
<evidence type="ECO:0000256" key="4">
    <source>
        <dbReference type="ARBA" id="ARBA00012462"/>
    </source>
</evidence>
<dbReference type="CDD" id="cd11377">
    <property type="entry name" value="Pro-peptidase_S53"/>
    <property type="match status" value="1"/>
</dbReference>
<dbReference type="FunFam" id="3.40.50.200:FF:000015">
    <property type="entry name" value="Tripeptidyl peptidase A"/>
    <property type="match status" value="1"/>
</dbReference>
<comment type="subcellular location">
    <subcellularLocation>
        <location evidence="3">Secreted</location>
        <location evidence="3">Extracellular space</location>
    </subcellularLocation>
</comment>
<keyword evidence="6 15" id="KW-0645">Protease</keyword>
<gene>
    <name evidence="17" type="ORF">MJAP1_002803</name>
</gene>
<evidence type="ECO:0000313" key="18">
    <source>
        <dbReference type="Proteomes" id="UP001217754"/>
    </source>
</evidence>
<dbReference type="PROSITE" id="PS51695">
    <property type="entry name" value="SEDOLISIN"/>
    <property type="match status" value="1"/>
</dbReference>
<keyword evidence="11 15" id="KW-0106">Calcium</keyword>
<dbReference type="Pfam" id="PF09286">
    <property type="entry name" value="Pro-kuma_activ"/>
    <property type="match status" value="1"/>
</dbReference>
<dbReference type="InterPro" id="IPR050819">
    <property type="entry name" value="Tripeptidyl-peptidase_I"/>
</dbReference>
<keyword evidence="9 15" id="KW-0378">Hydrolase</keyword>
<evidence type="ECO:0000313" key="17">
    <source>
        <dbReference type="EMBL" id="WFD39822.1"/>
    </source>
</evidence>
<evidence type="ECO:0000256" key="8">
    <source>
        <dbReference type="ARBA" id="ARBA00022729"/>
    </source>
</evidence>
<evidence type="ECO:0000256" key="2">
    <source>
        <dbReference type="ARBA" id="ARBA00002451"/>
    </source>
</evidence>
<keyword evidence="18" id="KW-1185">Reference proteome</keyword>
<protein>
    <recommendedName>
        <fullName evidence="4">tripeptidyl-peptidase II</fullName>
        <ecNumber evidence="4">3.4.14.10</ecNumber>
    </recommendedName>
</protein>
<keyword evidence="8" id="KW-0732">Signal</keyword>
<dbReference type="EMBL" id="CP119962">
    <property type="protein sequence ID" value="WFD39822.1"/>
    <property type="molecule type" value="Genomic_DNA"/>
</dbReference>
<dbReference type="CDD" id="cd04056">
    <property type="entry name" value="Peptidases_S53"/>
    <property type="match status" value="1"/>
</dbReference>
<comment type="function">
    <text evidence="2">Secreted tripeptidyl-peptidase which degrades proteins at acidic pHs and is involved in virulence.</text>
</comment>
<feature type="binding site" evidence="15">
    <location>
        <position position="493"/>
    </location>
    <ligand>
        <name>Ca(2+)</name>
        <dbReference type="ChEBI" id="CHEBI:29108"/>
    </ligand>
</feature>
<dbReference type="GO" id="GO:0004252">
    <property type="term" value="F:serine-type endopeptidase activity"/>
    <property type="evidence" value="ECO:0007669"/>
    <property type="project" value="UniProtKB-UniRule"/>
</dbReference>
<keyword evidence="7 15" id="KW-0479">Metal-binding</keyword>
<feature type="active site" description="Charge relay system" evidence="15">
    <location>
        <position position="228"/>
    </location>
</feature>
<evidence type="ECO:0000256" key="12">
    <source>
        <dbReference type="ARBA" id="ARBA00023026"/>
    </source>
</evidence>
<keyword evidence="13" id="KW-0865">Zymogen</keyword>
<keyword evidence="5" id="KW-0964">Secreted</keyword>
<evidence type="ECO:0000259" key="16">
    <source>
        <dbReference type="PROSITE" id="PS51695"/>
    </source>
</evidence>
<dbReference type="InterPro" id="IPR015366">
    <property type="entry name" value="S53_propep"/>
</dbReference>
<comment type="catalytic activity">
    <reaction evidence="1">
        <text>Release of an N-terminal tripeptide from a polypeptide.</text>
        <dbReference type="EC" id="3.4.14.10"/>
    </reaction>
</comment>
<evidence type="ECO:0000256" key="15">
    <source>
        <dbReference type="PROSITE-ProRule" id="PRU01032"/>
    </source>
</evidence>
<dbReference type="GeneID" id="85226454"/>
<sequence length="539" mass="58604">MSLPLNHSHVDREIAAVSHPCSKRYGGFLSYNETKKFMDISPHTEKKVQDWLKAQGITKRASNGLIDLDLSVRDASRLFNATYHEYEHEDGRRSLHAKRHRIPDELLGHAEVFGPSIGMASKRSTIRSTVTPLMRRDDDPEGTDDCDAPVYPSCMRKIYGTDSYEVQVPEKNGIGVAGFLGQVPNRDALHAFAESYRPEAHDAEFKISYVSRGSNKSLATKTQEHGGEADLDLQIVTTQAWPVPVTYYYDGGTPPTQSGNRAHVHNEPYLSLFQYLLDLPDAALPSVLTISYSDPEETVPKSYAKRVCHYAAMLGLRGVTIIAGSGDDGVGPASENKCKKDGSKRFVPWFPASCPYITTVGGTASPPDETVATKSNAGYVTGSGFSEYFAQPHWQKDVVNSYLEDEVPQEYKSYINTQGRAYPDVSAVSAYVAAQFKGAPRQFSGTSASAPIFASVIALLNDARIAANKSRLGFLNPLLYQHLGPTPGTFNDITTGSNSGCGTDGFKAVKGWDAVSGFGSPNFTALHDALLHTSPSCGV</sequence>
<dbReference type="PANTHER" id="PTHR14218">
    <property type="entry name" value="PROTEASE S8 TRIPEPTIDYL PEPTIDASE I CLN2"/>
    <property type="match status" value="1"/>
</dbReference>
<evidence type="ECO:0000256" key="5">
    <source>
        <dbReference type="ARBA" id="ARBA00022525"/>
    </source>
</evidence>
<dbReference type="GO" id="GO:0008240">
    <property type="term" value="F:tripeptidyl-peptidase activity"/>
    <property type="evidence" value="ECO:0007669"/>
    <property type="project" value="UniProtKB-EC"/>
</dbReference>
<comment type="cofactor">
    <cofactor evidence="15">
        <name>Ca(2+)</name>
        <dbReference type="ChEBI" id="CHEBI:29108"/>
    </cofactor>
    <text evidence="15">Binds 1 Ca(2+) ion per subunit.</text>
</comment>
<dbReference type="PANTHER" id="PTHR14218:SF15">
    <property type="entry name" value="TRIPEPTIDYL-PEPTIDASE 1"/>
    <property type="match status" value="1"/>
</dbReference>
<keyword evidence="10 15" id="KW-0720">Serine protease</keyword>
<evidence type="ECO:0000256" key="1">
    <source>
        <dbReference type="ARBA" id="ARBA00001910"/>
    </source>
</evidence>
<evidence type="ECO:0000256" key="7">
    <source>
        <dbReference type="ARBA" id="ARBA00022723"/>
    </source>
</evidence>
<proteinExistence type="predicted"/>
<evidence type="ECO:0000256" key="11">
    <source>
        <dbReference type="ARBA" id="ARBA00022837"/>
    </source>
</evidence>
<dbReference type="Gene3D" id="3.40.50.200">
    <property type="entry name" value="Peptidase S8/S53 domain"/>
    <property type="match status" value="1"/>
</dbReference>
<dbReference type="SMART" id="SM00944">
    <property type="entry name" value="Pro-kuma_activ"/>
    <property type="match status" value="1"/>
</dbReference>
<dbReference type="EC" id="3.4.14.10" evidence="4"/>
<feature type="binding site" evidence="15">
    <location>
        <position position="513"/>
    </location>
    <ligand>
        <name>Ca(2+)</name>
        <dbReference type="ChEBI" id="CHEBI:29108"/>
    </ligand>
</feature>
<feature type="active site" description="Charge relay system" evidence="15">
    <location>
        <position position="447"/>
    </location>
</feature>
<evidence type="ECO:0000256" key="13">
    <source>
        <dbReference type="ARBA" id="ARBA00023145"/>
    </source>
</evidence>
<dbReference type="InterPro" id="IPR030400">
    <property type="entry name" value="Sedolisin_dom"/>
</dbReference>
<dbReference type="InterPro" id="IPR036852">
    <property type="entry name" value="Peptidase_S8/S53_dom_sf"/>
</dbReference>
<keyword evidence="14" id="KW-0325">Glycoprotein</keyword>
<dbReference type="SUPFAM" id="SSF52743">
    <property type="entry name" value="Subtilisin-like"/>
    <property type="match status" value="1"/>
</dbReference>
<evidence type="ECO:0000256" key="9">
    <source>
        <dbReference type="ARBA" id="ARBA00022801"/>
    </source>
</evidence>
<dbReference type="GO" id="GO:0005576">
    <property type="term" value="C:extracellular region"/>
    <property type="evidence" value="ECO:0007669"/>
    <property type="project" value="UniProtKB-SubCell"/>
</dbReference>
<evidence type="ECO:0000256" key="10">
    <source>
        <dbReference type="ARBA" id="ARBA00022825"/>
    </source>
</evidence>
<dbReference type="SUPFAM" id="SSF54897">
    <property type="entry name" value="Protease propeptides/inhibitors"/>
    <property type="match status" value="1"/>
</dbReference>
<feature type="active site" description="Charge relay system" evidence="15">
    <location>
        <position position="232"/>
    </location>
</feature>
<keyword evidence="12" id="KW-0843">Virulence</keyword>
<feature type="binding site" evidence="15">
    <location>
        <position position="511"/>
    </location>
    <ligand>
        <name>Ca(2+)</name>
        <dbReference type="ChEBI" id="CHEBI:29108"/>
    </ligand>
</feature>
<reference evidence="17" key="1">
    <citation type="submission" date="2023-03" db="EMBL/GenBank/DDBJ databases">
        <title>Mating type loci evolution in Malassezia.</title>
        <authorList>
            <person name="Coelho M.A."/>
        </authorList>
    </citation>
    <scope>NUCLEOTIDE SEQUENCE</scope>
    <source>
        <strain evidence="17">CBS 9431</strain>
    </source>
</reference>
<dbReference type="Proteomes" id="UP001217754">
    <property type="component" value="Chromosome 5"/>
</dbReference>
<organism evidence="17 18">
    <name type="scientific">Malassezia japonica</name>
    <dbReference type="NCBI Taxonomy" id="223818"/>
    <lineage>
        <taxon>Eukaryota</taxon>
        <taxon>Fungi</taxon>
        <taxon>Dikarya</taxon>
        <taxon>Basidiomycota</taxon>
        <taxon>Ustilaginomycotina</taxon>
        <taxon>Malasseziomycetes</taxon>
        <taxon>Malasseziales</taxon>
        <taxon>Malasseziaceae</taxon>
        <taxon>Malassezia</taxon>
    </lineage>
</organism>
<evidence type="ECO:0000256" key="3">
    <source>
        <dbReference type="ARBA" id="ARBA00004239"/>
    </source>
</evidence>
<dbReference type="AlphaFoldDB" id="A0AAF0JAH6"/>
<feature type="domain" description="Peptidase S53" evidence="16">
    <location>
        <begin position="149"/>
        <end position="533"/>
    </location>
</feature>
<evidence type="ECO:0000256" key="6">
    <source>
        <dbReference type="ARBA" id="ARBA00022670"/>
    </source>
</evidence>